<evidence type="ECO:0000313" key="3">
    <source>
        <dbReference type="Proteomes" id="UP001497444"/>
    </source>
</evidence>
<dbReference type="PANTHER" id="PTHR37294:SF1">
    <property type="entry name" value="3'-5' EXORIBONUCLEASE YHAM"/>
    <property type="match status" value="1"/>
</dbReference>
<accession>A0ABP0V6V0</accession>
<gene>
    <name evidence="2" type="ORF">CSSPJE1EN1_LOCUS25049</name>
</gene>
<dbReference type="EMBL" id="CAXAQS010000022">
    <property type="protein sequence ID" value="CAK9249671.1"/>
    <property type="molecule type" value="Genomic_DNA"/>
</dbReference>
<comment type="caution">
    <text evidence="2">The sequence shown here is derived from an EMBL/GenBank/DDBJ whole genome shotgun (WGS) entry which is preliminary data.</text>
</comment>
<name>A0ABP0V6V0_9BRYO</name>
<reference evidence="2" key="1">
    <citation type="submission" date="2024-02" db="EMBL/GenBank/DDBJ databases">
        <authorList>
            <consortium name="ELIXIR-Norway"/>
            <consortium name="Elixir Norway"/>
        </authorList>
    </citation>
    <scope>NUCLEOTIDE SEQUENCE</scope>
</reference>
<sequence length="135" mass="15224">MPSDMRLKPVRDSLLWVDGRCSVYQGRRQVVVSKLQLLREDELDLKDYIPEGTLDADVLYEKLLGYVASMQDPFYKALAEAVLIEDAEIVDRIKRAPAAKSMHHAYKAGLIEHVVSITGILESLAAHYGKIVDRI</sequence>
<dbReference type="InterPro" id="IPR050798">
    <property type="entry name" value="YhaM_exoribonuc/phosphodiest"/>
</dbReference>
<dbReference type="PANTHER" id="PTHR37294">
    <property type="entry name" value="3'-5' EXORIBONUCLEASE YHAM"/>
    <property type="match status" value="1"/>
</dbReference>
<organism evidence="2 3">
    <name type="scientific">Sphagnum jensenii</name>
    <dbReference type="NCBI Taxonomy" id="128206"/>
    <lineage>
        <taxon>Eukaryota</taxon>
        <taxon>Viridiplantae</taxon>
        <taxon>Streptophyta</taxon>
        <taxon>Embryophyta</taxon>
        <taxon>Bryophyta</taxon>
        <taxon>Sphagnophytina</taxon>
        <taxon>Sphagnopsida</taxon>
        <taxon>Sphagnales</taxon>
        <taxon>Sphagnaceae</taxon>
        <taxon>Sphagnum</taxon>
    </lineage>
</organism>
<protein>
    <submittedName>
        <fullName evidence="2">Uncharacterized protein</fullName>
    </submittedName>
</protein>
<proteinExistence type="predicted"/>
<keyword evidence="3" id="KW-1185">Reference proteome</keyword>
<evidence type="ECO:0000256" key="1">
    <source>
        <dbReference type="ARBA" id="ARBA00022801"/>
    </source>
</evidence>
<dbReference type="Proteomes" id="UP001497444">
    <property type="component" value="Unassembled WGS sequence"/>
</dbReference>
<keyword evidence="1" id="KW-0378">Hydrolase</keyword>
<evidence type="ECO:0000313" key="2">
    <source>
        <dbReference type="EMBL" id="CAK9249671.1"/>
    </source>
</evidence>